<evidence type="ECO:0000256" key="2">
    <source>
        <dbReference type="ARBA" id="ARBA00022598"/>
    </source>
</evidence>
<dbReference type="KEGG" id="tva:4761189"/>
<keyword evidence="4" id="KW-0067">ATP-binding</keyword>
<keyword evidence="5" id="KW-0030">Aminoacyl-tRNA synthetase</keyword>
<keyword evidence="9" id="KW-1185">Reference proteome</keyword>
<dbReference type="InterPro" id="IPR006195">
    <property type="entry name" value="aa-tRNA-synth_II"/>
</dbReference>
<dbReference type="PRINTS" id="PR01043">
    <property type="entry name" value="TRNASYNTHGLY"/>
</dbReference>
<dbReference type="Gene3D" id="3.30.930.10">
    <property type="entry name" value="Bira Bifunctional Protein, Domain 2"/>
    <property type="match status" value="1"/>
</dbReference>
<evidence type="ECO:0000256" key="3">
    <source>
        <dbReference type="ARBA" id="ARBA00022741"/>
    </source>
</evidence>
<evidence type="ECO:0000313" key="9">
    <source>
        <dbReference type="Proteomes" id="UP000001542"/>
    </source>
</evidence>
<dbReference type="GO" id="GO:0005524">
    <property type="term" value="F:ATP binding"/>
    <property type="evidence" value="ECO:0007669"/>
    <property type="project" value="UniProtKB-KW"/>
</dbReference>
<dbReference type="EMBL" id="DS113507">
    <property type="protein sequence ID" value="EAY03344.1"/>
    <property type="molecule type" value="Genomic_DNA"/>
</dbReference>
<sequence length="507" mass="57439">MTKDTRATAEDLEVSGFFWVPSFEIYGSVAGIYDLGPTGCAIERNFLQKWRDHFVLEDDMLEVRCSALTPRPVLDASGHTEKFNDLMLTDMTTKALYRADQYIAAYLKERAEKETDHDKKKQYEKDAEDVDGMTKEQMMALMAKYNIKSPEGNEFSEPAPFNLMFNTRVGPGARSIEAFLRPETAQGIFVNFTRLLNANRGSLPFAAAQVGAGYRNEISPRNGLVRCREFQMAEIEHFADPEQLNNFPKFETVKNLKVKLFPASIQELEDEEKRIPIEITLEDAIAQHVVSHKTLGYYIGRVYLFLCEIGIQPDTIRFRMHRKNEMAHYARECWDAEIYTKTLGWLECVGIADRQSWDLSRHAKYTTKKGDAESSPLYLSAPLDTPIHQTKVEGEKSAIGKIFRKDAKEIMDALATIPADQVEALRVKVAEAEKLFGAEKPAKKNIAKAIAALSAEDKKKFEELTNITVCGDKTVTYEMYNINDTVVTTRKFFPNALSSHRSVSAES</sequence>
<dbReference type="Gene3D" id="3.30.40.230">
    <property type="match status" value="1"/>
</dbReference>
<dbReference type="PANTHER" id="PTHR10745">
    <property type="entry name" value="GLYCYL-TRNA SYNTHETASE/DNA POLYMERASE SUBUNIT GAMMA-2"/>
    <property type="match status" value="1"/>
</dbReference>
<accession>A2EVF8</accession>
<dbReference type="InParanoid" id="A2EVF8"/>
<keyword evidence="2" id="KW-0436">Ligase</keyword>
<organism evidence="8 9">
    <name type="scientific">Trichomonas vaginalis (strain ATCC PRA-98 / G3)</name>
    <dbReference type="NCBI Taxonomy" id="412133"/>
    <lineage>
        <taxon>Eukaryota</taxon>
        <taxon>Metamonada</taxon>
        <taxon>Parabasalia</taxon>
        <taxon>Trichomonadida</taxon>
        <taxon>Trichomonadidae</taxon>
        <taxon>Trichomonas</taxon>
    </lineage>
</organism>
<dbReference type="GO" id="GO:0005737">
    <property type="term" value="C:cytoplasm"/>
    <property type="evidence" value="ECO:0000318"/>
    <property type="project" value="GO_Central"/>
</dbReference>
<protein>
    <recommendedName>
        <fullName evidence="1">glycine--tRNA ligase</fullName>
        <ecNumber evidence="1">6.1.1.14</ecNumber>
    </recommendedName>
    <alternativeName>
        <fullName evidence="6">Diadenosine tetraphosphate synthetase</fullName>
    </alternativeName>
</protein>
<dbReference type="PANTHER" id="PTHR10745:SF0">
    <property type="entry name" value="GLYCINE--TRNA LIGASE"/>
    <property type="match status" value="1"/>
</dbReference>
<feature type="domain" description="Aminoacyl-transfer RNA synthetases class-II family profile" evidence="7">
    <location>
        <begin position="164"/>
        <end position="338"/>
    </location>
</feature>
<evidence type="ECO:0000256" key="4">
    <source>
        <dbReference type="ARBA" id="ARBA00022840"/>
    </source>
</evidence>
<reference evidence="8" key="2">
    <citation type="journal article" date="2007" name="Science">
        <title>Draft genome sequence of the sexually transmitted pathogen Trichomonas vaginalis.</title>
        <authorList>
            <person name="Carlton J.M."/>
            <person name="Hirt R.P."/>
            <person name="Silva J.C."/>
            <person name="Delcher A.L."/>
            <person name="Schatz M."/>
            <person name="Zhao Q."/>
            <person name="Wortman J.R."/>
            <person name="Bidwell S.L."/>
            <person name="Alsmark U.C.M."/>
            <person name="Besteiro S."/>
            <person name="Sicheritz-Ponten T."/>
            <person name="Noel C.J."/>
            <person name="Dacks J.B."/>
            <person name="Foster P.G."/>
            <person name="Simillion C."/>
            <person name="Van de Peer Y."/>
            <person name="Miranda-Saavedra D."/>
            <person name="Barton G.J."/>
            <person name="Westrop G.D."/>
            <person name="Mueller S."/>
            <person name="Dessi D."/>
            <person name="Fiori P.L."/>
            <person name="Ren Q."/>
            <person name="Paulsen I."/>
            <person name="Zhang H."/>
            <person name="Bastida-Corcuera F.D."/>
            <person name="Simoes-Barbosa A."/>
            <person name="Brown M.T."/>
            <person name="Hayes R.D."/>
            <person name="Mukherjee M."/>
            <person name="Okumura C.Y."/>
            <person name="Schneider R."/>
            <person name="Smith A.J."/>
            <person name="Vanacova S."/>
            <person name="Villalvazo M."/>
            <person name="Haas B.J."/>
            <person name="Pertea M."/>
            <person name="Feldblyum T.V."/>
            <person name="Utterback T.R."/>
            <person name="Shu C.L."/>
            <person name="Osoegawa K."/>
            <person name="de Jong P.J."/>
            <person name="Hrdy I."/>
            <person name="Horvathova L."/>
            <person name="Zubacova Z."/>
            <person name="Dolezal P."/>
            <person name="Malik S.B."/>
            <person name="Logsdon J.M. Jr."/>
            <person name="Henze K."/>
            <person name="Gupta A."/>
            <person name="Wang C.C."/>
            <person name="Dunne R.L."/>
            <person name="Upcroft J.A."/>
            <person name="Upcroft P."/>
            <person name="White O."/>
            <person name="Salzberg S.L."/>
            <person name="Tang P."/>
            <person name="Chiu C.-H."/>
            <person name="Lee Y.-S."/>
            <person name="Embley T.M."/>
            <person name="Coombs G.H."/>
            <person name="Mottram J.C."/>
            <person name="Tachezy J."/>
            <person name="Fraser-Liggett C.M."/>
            <person name="Johnson P.J."/>
        </authorList>
    </citation>
    <scope>NUCLEOTIDE SEQUENCE [LARGE SCALE GENOMIC DNA]</scope>
    <source>
        <strain evidence="8">G3</strain>
    </source>
</reference>
<evidence type="ECO:0000259" key="7">
    <source>
        <dbReference type="PROSITE" id="PS50862"/>
    </source>
</evidence>
<dbReference type="InterPro" id="IPR027031">
    <property type="entry name" value="Gly-tRNA_synthase/POLG2"/>
</dbReference>
<dbReference type="VEuPathDB" id="TrichDB:TVAGG3_0526600"/>
<evidence type="ECO:0000256" key="6">
    <source>
        <dbReference type="ARBA" id="ARBA00030057"/>
    </source>
</evidence>
<dbReference type="FunCoup" id="A2EVF8">
    <property type="interactions" value="698"/>
</dbReference>
<proteinExistence type="predicted"/>
<dbReference type="PROSITE" id="PS50862">
    <property type="entry name" value="AA_TRNA_LIGASE_II"/>
    <property type="match status" value="1"/>
</dbReference>
<dbReference type="AlphaFoldDB" id="A2EVF8"/>
<gene>
    <name evidence="8" type="ORF">TVAG_398690</name>
</gene>
<dbReference type="Gene3D" id="3.30.720.200">
    <property type="match status" value="1"/>
</dbReference>
<dbReference type="InterPro" id="IPR002315">
    <property type="entry name" value="tRNA-synt_gly"/>
</dbReference>
<dbReference type="OMA" id="TEGHSTW"/>
<dbReference type="GO" id="GO:0005739">
    <property type="term" value="C:mitochondrion"/>
    <property type="evidence" value="ECO:0000318"/>
    <property type="project" value="GO_Central"/>
</dbReference>
<evidence type="ECO:0000313" key="8">
    <source>
        <dbReference type="EMBL" id="EAY03344.1"/>
    </source>
</evidence>
<dbReference type="STRING" id="5722.A2EVF8"/>
<dbReference type="Pfam" id="PF00587">
    <property type="entry name" value="tRNA-synt_2b"/>
    <property type="match status" value="1"/>
</dbReference>
<dbReference type="Proteomes" id="UP000001542">
    <property type="component" value="Unassembled WGS sequence"/>
</dbReference>
<dbReference type="OrthoDB" id="57698at2759"/>
<reference evidence="8" key="1">
    <citation type="submission" date="2006-10" db="EMBL/GenBank/DDBJ databases">
        <authorList>
            <person name="Amadeo P."/>
            <person name="Zhao Q."/>
            <person name="Wortman J."/>
            <person name="Fraser-Liggett C."/>
            <person name="Carlton J."/>
        </authorList>
    </citation>
    <scope>NUCLEOTIDE SEQUENCE</scope>
    <source>
        <strain evidence="8">G3</strain>
    </source>
</reference>
<dbReference type="eggNOG" id="KOG2298">
    <property type="taxonomic scope" value="Eukaryota"/>
</dbReference>
<dbReference type="GO" id="GO:0070150">
    <property type="term" value="P:mitochondrial glycyl-tRNA aminoacylation"/>
    <property type="evidence" value="ECO:0000318"/>
    <property type="project" value="GO_Central"/>
</dbReference>
<keyword evidence="3" id="KW-0547">Nucleotide-binding</keyword>
<dbReference type="InterPro" id="IPR002314">
    <property type="entry name" value="aa-tRNA-synt_IIb"/>
</dbReference>
<dbReference type="SUPFAM" id="SSF55681">
    <property type="entry name" value="Class II aaRS and biotin synthetases"/>
    <property type="match status" value="1"/>
</dbReference>
<dbReference type="NCBIfam" id="TIGR00389">
    <property type="entry name" value="glyS_dimeric"/>
    <property type="match status" value="1"/>
</dbReference>
<dbReference type="InterPro" id="IPR045864">
    <property type="entry name" value="aa-tRNA-synth_II/BPL/LPL"/>
</dbReference>
<evidence type="ECO:0000256" key="1">
    <source>
        <dbReference type="ARBA" id="ARBA00012829"/>
    </source>
</evidence>
<dbReference type="EC" id="6.1.1.14" evidence="1"/>
<name>A2EVF8_TRIV3</name>
<dbReference type="GO" id="GO:0004820">
    <property type="term" value="F:glycine-tRNA ligase activity"/>
    <property type="evidence" value="ECO:0000318"/>
    <property type="project" value="GO_Central"/>
</dbReference>
<evidence type="ECO:0000256" key="5">
    <source>
        <dbReference type="ARBA" id="ARBA00023146"/>
    </source>
</evidence>